<dbReference type="STRING" id="312017.Q23D10"/>
<dbReference type="HOGENOM" id="CLU_520253_0_0_1"/>
<dbReference type="PANTHER" id="PTHR44006:SF1">
    <property type="entry name" value="U5 SMALL NUCLEAR RIBONUCLEOPROTEIN 40 KDA PROTEIN"/>
    <property type="match status" value="1"/>
</dbReference>
<dbReference type="SUPFAM" id="SSF57845">
    <property type="entry name" value="B-box zinc-binding domain"/>
    <property type="match status" value="1"/>
</dbReference>
<dbReference type="RefSeq" id="XP_001014876.2">
    <property type="nucleotide sequence ID" value="XM_001014876.2"/>
</dbReference>
<dbReference type="GO" id="GO:0071013">
    <property type="term" value="C:catalytic step 2 spliceosome"/>
    <property type="evidence" value="ECO:0007669"/>
    <property type="project" value="TreeGrafter"/>
</dbReference>
<dbReference type="OrthoDB" id="6262491at2759"/>
<dbReference type="Gene3D" id="2.130.10.10">
    <property type="entry name" value="YVTN repeat-like/Quinoprotein amine dehydrogenase"/>
    <property type="match status" value="1"/>
</dbReference>
<dbReference type="InterPro" id="IPR015943">
    <property type="entry name" value="WD40/YVTN_repeat-like_dom_sf"/>
</dbReference>
<evidence type="ECO:0000313" key="5">
    <source>
        <dbReference type="Proteomes" id="UP000009168"/>
    </source>
</evidence>
<dbReference type="Proteomes" id="UP000009168">
    <property type="component" value="Unassembled WGS sequence"/>
</dbReference>
<keyword evidence="1" id="KW-0853">WD repeat</keyword>
<sequence length="543" mass="63589">MNNFCKIHRKEQIKFYCTDDFCIEEQRVMCDKCQKEKFHKTHKITNIENIQEILFENHSNINILKQEGLSQIEELCSKKIKKYLEIIEQTLIKWQKQKIQSSRNQIIKKFQFSKQILKKIQPCKVKKQHKLNQESSFEQYNGEEEEEKKCSGKDMYDYFEDVDSDDDRSESDSDSISDEDDMDQVNNNEVKYLQFSSEQNQFIMQAVRDKKQKISQKDQIEAILSQKFSDIEVQIQKLQKFISNKYSFSIKEFKGALRDQWNFEYVCDCPSILQFNDEQMLVIAAENNILLQNLNEQVTEEIAEAHELSIVALEKINENMFVSGSYDGMIKSWCPRTGQRLPYRNSFHISGVSCLKKLDKFHLISGDGIGNVVISDVKNSKIIRIMRNPYTSDMSLLCCIEVMKPQRLIITGSKKGIIDFWDYSKGEIIRQIKMHQAISNFFMPTSFLLMVGQVDGQITCWDCRTGIKVKSYEQDSNLGVIKRLGPDTFVASYQNKKIKFFNFMQQKPFKQIEHDEEIIGILPLYKNNQLATIDACNELALWC</sequence>
<feature type="region of interest" description="Disordered" evidence="3">
    <location>
        <begin position="161"/>
        <end position="183"/>
    </location>
</feature>
<dbReference type="Gene3D" id="3.30.160.60">
    <property type="entry name" value="Classic Zinc Finger"/>
    <property type="match status" value="1"/>
</dbReference>
<proteinExistence type="predicted"/>
<dbReference type="InterPro" id="IPR052234">
    <property type="entry name" value="U5_snRNP_Component"/>
</dbReference>
<keyword evidence="5" id="KW-1185">Reference proteome</keyword>
<evidence type="ECO:0000313" key="4">
    <source>
        <dbReference type="EMBL" id="EAR94479.2"/>
    </source>
</evidence>
<evidence type="ECO:0000256" key="2">
    <source>
        <dbReference type="ARBA" id="ARBA00022737"/>
    </source>
</evidence>
<dbReference type="GeneID" id="7829163"/>
<dbReference type="PANTHER" id="PTHR44006">
    <property type="entry name" value="U5 SMALL NUCLEAR RIBONUCLEOPROTEIN 40 KDA PROTEIN"/>
    <property type="match status" value="1"/>
</dbReference>
<keyword evidence="2" id="KW-0677">Repeat</keyword>
<organism evidence="4 5">
    <name type="scientific">Tetrahymena thermophila (strain SB210)</name>
    <dbReference type="NCBI Taxonomy" id="312017"/>
    <lineage>
        <taxon>Eukaryota</taxon>
        <taxon>Sar</taxon>
        <taxon>Alveolata</taxon>
        <taxon>Ciliophora</taxon>
        <taxon>Intramacronucleata</taxon>
        <taxon>Oligohymenophorea</taxon>
        <taxon>Hymenostomatida</taxon>
        <taxon>Tetrahymenina</taxon>
        <taxon>Tetrahymenidae</taxon>
        <taxon>Tetrahymena</taxon>
    </lineage>
</organism>
<dbReference type="InterPro" id="IPR001680">
    <property type="entry name" value="WD40_rpt"/>
</dbReference>
<gene>
    <name evidence="4" type="ORF">TTHERM_00051790</name>
</gene>
<evidence type="ECO:0000256" key="1">
    <source>
        <dbReference type="ARBA" id="ARBA00022574"/>
    </source>
</evidence>
<protein>
    <submittedName>
        <fullName evidence="4">B-box zinc finger protein</fullName>
    </submittedName>
</protein>
<dbReference type="EMBL" id="GG662712">
    <property type="protein sequence ID" value="EAR94479.2"/>
    <property type="molecule type" value="Genomic_DNA"/>
</dbReference>
<dbReference type="GO" id="GO:0003723">
    <property type="term" value="F:RNA binding"/>
    <property type="evidence" value="ECO:0007669"/>
    <property type="project" value="TreeGrafter"/>
</dbReference>
<dbReference type="AlphaFoldDB" id="Q23D10"/>
<reference evidence="5" key="1">
    <citation type="journal article" date="2006" name="PLoS Biol.">
        <title>Macronuclear genome sequence of the ciliate Tetrahymena thermophila, a model eukaryote.</title>
        <authorList>
            <person name="Eisen J.A."/>
            <person name="Coyne R.S."/>
            <person name="Wu M."/>
            <person name="Wu D."/>
            <person name="Thiagarajan M."/>
            <person name="Wortman J.R."/>
            <person name="Badger J.H."/>
            <person name="Ren Q."/>
            <person name="Amedeo P."/>
            <person name="Jones K.M."/>
            <person name="Tallon L.J."/>
            <person name="Delcher A.L."/>
            <person name="Salzberg S.L."/>
            <person name="Silva J.C."/>
            <person name="Haas B.J."/>
            <person name="Majoros W.H."/>
            <person name="Farzad M."/>
            <person name="Carlton J.M."/>
            <person name="Smith R.K. Jr."/>
            <person name="Garg J."/>
            <person name="Pearlman R.E."/>
            <person name="Karrer K.M."/>
            <person name="Sun L."/>
            <person name="Manning G."/>
            <person name="Elde N.C."/>
            <person name="Turkewitz A.P."/>
            <person name="Asai D.J."/>
            <person name="Wilkes D.E."/>
            <person name="Wang Y."/>
            <person name="Cai H."/>
            <person name="Collins K."/>
            <person name="Stewart B.A."/>
            <person name="Lee S.R."/>
            <person name="Wilamowska K."/>
            <person name="Weinberg Z."/>
            <person name="Ruzzo W.L."/>
            <person name="Wloga D."/>
            <person name="Gaertig J."/>
            <person name="Frankel J."/>
            <person name="Tsao C.-C."/>
            <person name="Gorovsky M.A."/>
            <person name="Keeling P.J."/>
            <person name="Waller R.F."/>
            <person name="Patron N.J."/>
            <person name="Cherry J.M."/>
            <person name="Stover N.A."/>
            <person name="Krieger C.J."/>
            <person name="del Toro C."/>
            <person name="Ryder H.F."/>
            <person name="Williamson S.C."/>
            <person name="Barbeau R.A."/>
            <person name="Hamilton E.P."/>
            <person name="Orias E."/>
        </authorList>
    </citation>
    <scope>NUCLEOTIDE SEQUENCE [LARGE SCALE GENOMIC DNA]</scope>
    <source>
        <strain evidence="5">SB210</strain>
    </source>
</reference>
<evidence type="ECO:0000256" key="3">
    <source>
        <dbReference type="SAM" id="MobiDB-lite"/>
    </source>
</evidence>
<dbReference type="InParanoid" id="Q23D10"/>
<dbReference type="SUPFAM" id="SSF50978">
    <property type="entry name" value="WD40 repeat-like"/>
    <property type="match status" value="1"/>
</dbReference>
<name>Q23D10_TETTS</name>
<dbReference type="KEGG" id="tet:TTHERM_00051790"/>
<dbReference type="SMART" id="SM00320">
    <property type="entry name" value="WD40"/>
    <property type="match status" value="3"/>
</dbReference>
<dbReference type="InterPro" id="IPR036322">
    <property type="entry name" value="WD40_repeat_dom_sf"/>
</dbReference>
<accession>Q23D10</accession>